<keyword evidence="4 5" id="KW-0472">Membrane</keyword>
<evidence type="ECO:0000256" key="4">
    <source>
        <dbReference type="ARBA" id="ARBA00023136"/>
    </source>
</evidence>
<comment type="subcellular location">
    <subcellularLocation>
        <location evidence="1">Membrane</location>
        <topology evidence="1">Multi-pass membrane protein</topology>
    </subcellularLocation>
</comment>
<dbReference type="GO" id="GO:0022857">
    <property type="term" value="F:transmembrane transporter activity"/>
    <property type="evidence" value="ECO:0007669"/>
    <property type="project" value="InterPro"/>
</dbReference>
<reference evidence="7 8" key="1">
    <citation type="journal article" date="2017" name="Gigascience">
        <title>Draft genome of the honey bee ectoparasitic mite, Tropilaelaps mercedesae, is shaped by the parasitic life history.</title>
        <authorList>
            <person name="Dong X."/>
            <person name="Armstrong S.D."/>
            <person name="Xia D."/>
            <person name="Makepeace B.L."/>
            <person name="Darby A.C."/>
            <person name="Kadowaki T."/>
        </authorList>
    </citation>
    <scope>NUCLEOTIDE SEQUENCE [LARGE SCALE GENOMIC DNA]</scope>
    <source>
        <strain evidence="7">Wuxi-XJTLU</strain>
    </source>
</reference>
<evidence type="ECO:0000256" key="5">
    <source>
        <dbReference type="SAM" id="Phobius"/>
    </source>
</evidence>
<keyword evidence="2 5" id="KW-0812">Transmembrane</keyword>
<gene>
    <name evidence="7" type="ORF">BIW11_02365</name>
</gene>
<accession>A0A1V9WZ22</accession>
<evidence type="ECO:0000259" key="6">
    <source>
        <dbReference type="PROSITE" id="PS50850"/>
    </source>
</evidence>
<dbReference type="PANTHER" id="PTHR43184:SF12">
    <property type="entry name" value="SUGAR PHOSPHATE EXCHANGER 3"/>
    <property type="match status" value="1"/>
</dbReference>
<evidence type="ECO:0000313" key="8">
    <source>
        <dbReference type="Proteomes" id="UP000192247"/>
    </source>
</evidence>
<dbReference type="STRING" id="418985.A0A1V9WZ22"/>
<comment type="caution">
    <text evidence="7">The sequence shown here is derived from an EMBL/GenBank/DDBJ whole genome shotgun (WGS) entry which is preliminary data.</text>
</comment>
<keyword evidence="8" id="KW-1185">Reference proteome</keyword>
<organism evidence="7 8">
    <name type="scientific">Tropilaelaps mercedesae</name>
    <dbReference type="NCBI Taxonomy" id="418985"/>
    <lineage>
        <taxon>Eukaryota</taxon>
        <taxon>Metazoa</taxon>
        <taxon>Ecdysozoa</taxon>
        <taxon>Arthropoda</taxon>
        <taxon>Chelicerata</taxon>
        <taxon>Arachnida</taxon>
        <taxon>Acari</taxon>
        <taxon>Parasitiformes</taxon>
        <taxon>Mesostigmata</taxon>
        <taxon>Gamasina</taxon>
        <taxon>Dermanyssoidea</taxon>
        <taxon>Laelapidae</taxon>
        <taxon>Tropilaelaps</taxon>
    </lineage>
</organism>
<dbReference type="InterPro" id="IPR036259">
    <property type="entry name" value="MFS_trans_sf"/>
</dbReference>
<dbReference type="InParanoid" id="A0A1V9WZ22"/>
<evidence type="ECO:0000313" key="7">
    <source>
        <dbReference type="EMBL" id="OQR66356.1"/>
    </source>
</evidence>
<feature type="transmembrane region" description="Helical" evidence="5">
    <location>
        <begin position="61"/>
        <end position="84"/>
    </location>
</feature>
<feature type="non-terminal residue" evidence="7">
    <location>
        <position position="1"/>
    </location>
</feature>
<dbReference type="GO" id="GO:0016020">
    <property type="term" value="C:membrane"/>
    <property type="evidence" value="ECO:0007669"/>
    <property type="project" value="UniProtKB-SubCell"/>
</dbReference>
<dbReference type="PROSITE" id="PS50850">
    <property type="entry name" value="MFS"/>
    <property type="match status" value="1"/>
</dbReference>
<protein>
    <submittedName>
        <fullName evidence="7">Sugar phosphate exchanger 2-like</fullName>
    </submittedName>
</protein>
<dbReference type="Gene3D" id="1.20.1250.20">
    <property type="entry name" value="MFS general substrate transporter like domains"/>
    <property type="match status" value="1"/>
</dbReference>
<dbReference type="Proteomes" id="UP000192247">
    <property type="component" value="Unassembled WGS sequence"/>
</dbReference>
<dbReference type="OrthoDB" id="3639251at2759"/>
<evidence type="ECO:0000256" key="3">
    <source>
        <dbReference type="ARBA" id="ARBA00022989"/>
    </source>
</evidence>
<dbReference type="EMBL" id="MNPL01032849">
    <property type="protein sequence ID" value="OQR66356.1"/>
    <property type="molecule type" value="Genomic_DNA"/>
</dbReference>
<sequence>VNGPYALITTAVSAELGSHSSVSPGSNAMATVTAIIDGTGSVGAALGPLFAGLLKDVGSNWIGVFIMVMLSDFFALLLLLRIAIKEVIRLRRRKDPADTL</sequence>
<dbReference type="AlphaFoldDB" id="A0A1V9WZ22"/>
<feature type="domain" description="Major facilitator superfamily (MFS) profile" evidence="6">
    <location>
        <begin position="1"/>
        <end position="100"/>
    </location>
</feature>
<evidence type="ECO:0000256" key="1">
    <source>
        <dbReference type="ARBA" id="ARBA00004141"/>
    </source>
</evidence>
<evidence type="ECO:0000256" key="2">
    <source>
        <dbReference type="ARBA" id="ARBA00022692"/>
    </source>
</evidence>
<dbReference type="PANTHER" id="PTHR43184">
    <property type="entry name" value="MAJOR FACILITATOR SUPERFAMILY TRANSPORTER 16, ISOFORM B"/>
    <property type="match status" value="1"/>
</dbReference>
<dbReference type="SUPFAM" id="SSF103473">
    <property type="entry name" value="MFS general substrate transporter"/>
    <property type="match status" value="1"/>
</dbReference>
<name>A0A1V9WZ22_9ACAR</name>
<dbReference type="InterPro" id="IPR020846">
    <property type="entry name" value="MFS_dom"/>
</dbReference>
<keyword evidence="3 5" id="KW-1133">Transmembrane helix</keyword>
<proteinExistence type="predicted"/>